<dbReference type="AlphaFoldDB" id="A0A0U5JF71"/>
<protein>
    <submittedName>
        <fullName evidence="1">Uncharacterized protein</fullName>
    </submittedName>
</protein>
<dbReference type="KEGG" id="pnl:PNK_1641"/>
<proteinExistence type="predicted"/>
<dbReference type="InParanoid" id="A0A0U5JF71"/>
<accession>A0A0U5JF71</accession>
<keyword evidence="2" id="KW-1185">Reference proteome</keyword>
<evidence type="ECO:0000313" key="2">
    <source>
        <dbReference type="Proteomes" id="UP000069902"/>
    </source>
</evidence>
<dbReference type="EMBL" id="LN879502">
    <property type="protein sequence ID" value="CUI17250.1"/>
    <property type="molecule type" value="Genomic_DNA"/>
</dbReference>
<gene>
    <name evidence="1" type="ORF">PNK_1641</name>
</gene>
<reference evidence="2" key="1">
    <citation type="submission" date="2015-09" db="EMBL/GenBank/DDBJ databases">
        <authorList>
            <person name="Bertelli C."/>
        </authorList>
    </citation>
    <scope>NUCLEOTIDE SEQUENCE [LARGE SCALE GENOMIC DNA]</scope>
    <source>
        <strain evidence="2">KNic</strain>
    </source>
</reference>
<name>A0A0U5JF71_9BACT</name>
<organism evidence="1 2">
    <name type="scientific">Candidatus Protochlamydia naegleriophila</name>
    <dbReference type="NCBI Taxonomy" id="389348"/>
    <lineage>
        <taxon>Bacteria</taxon>
        <taxon>Pseudomonadati</taxon>
        <taxon>Chlamydiota</taxon>
        <taxon>Chlamydiia</taxon>
        <taxon>Parachlamydiales</taxon>
        <taxon>Parachlamydiaceae</taxon>
        <taxon>Candidatus Protochlamydia</taxon>
    </lineage>
</organism>
<dbReference type="Proteomes" id="UP000069902">
    <property type="component" value="Chromosome cPNK"/>
</dbReference>
<evidence type="ECO:0000313" key="1">
    <source>
        <dbReference type="EMBL" id="CUI17250.1"/>
    </source>
</evidence>
<dbReference type="RefSeq" id="WP_059061403.1">
    <property type="nucleotide sequence ID" value="NZ_LN879502.1"/>
</dbReference>
<sequence length="201" mass="22545">MKYFIPLYLLALSLCTSSCVRQHLTIQTHYLSHENLASYYVFTPDPHLDNPIIGQRILVQWALPSSYLNYQELQLSLIVRLHDRKEEKISFPIKNMTGSYLYYLINDAYCASGGIATYKVDVIGDGCVVETWKHPLWVDLITFDIPQTQADSCTSSGTDAKQLVYQSVGPIIFLGSTMRSNSSSDKKANAKAASFNVVFSA</sequence>